<evidence type="ECO:0000313" key="2">
    <source>
        <dbReference type="EMBL" id="XDT71357.1"/>
    </source>
</evidence>
<keyword evidence="1" id="KW-0732">Signal</keyword>
<evidence type="ECO:0000256" key="1">
    <source>
        <dbReference type="SAM" id="SignalP"/>
    </source>
</evidence>
<gene>
    <name evidence="2" type="ORF">AAIA72_11140</name>
</gene>
<dbReference type="NCBIfam" id="NF038127">
    <property type="entry name" value="FDP_fam"/>
    <property type="match status" value="1"/>
</dbReference>
<protein>
    <submittedName>
        <fullName evidence="2">DVUA0089 family protein</fullName>
    </submittedName>
</protein>
<dbReference type="Gene3D" id="2.60.120.380">
    <property type="match status" value="1"/>
</dbReference>
<accession>A0AB39UTR2</accession>
<sequence>MKKGMMTLCAATLAASMQANAVPMDFDFSGTFTKDNDVVLLNFTVNTASSVTIFSSSWDDGGFDPILAIWDSAGNRIEQQDDGGLTGSTVSNGVSYDYGVWDSYFTIALDAGTYTASIAQYSNFANGTHLSDGFRYDSNPNFRGEISPAAAPIMNFTS</sequence>
<name>A0AB39UTR2_9GAMM</name>
<dbReference type="AlphaFoldDB" id="A0AB39UTR2"/>
<dbReference type="EMBL" id="CP154858">
    <property type="protein sequence ID" value="XDT71357.1"/>
    <property type="molecule type" value="Genomic_DNA"/>
</dbReference>
<dbReference type="KEGG" id="tcd:AAIA72_11140"/>
<reference evidence="2" key="1">
    <citation type="submission" date="2024-05" db="EMBL/GenBank/DDBJ databases">
        <title>Genome sequencing of novel strain.</title>
        <authorList>
            <person name="Ganbat D."/>
            <person name="Ganbat S."/>
            <person name="Lee S.-J."/>
        </authorList>
    </citation>
    <scope>NUCLEOTIDE SEQUENCE</scope>
    <source>
        <strain evidence="2">SMD15-11</strain>
    </source>
</reference>
<feature type="chain" id="PRO_5044192732" evidence="1">
    <location>
        <begin position="22"/>
        <end position="158"/>
    </location>
</feature>
<proteinExistence type="predicted"/>
<organism evidence="2">
    <name type="scientific">Thermohahella caldifontis</name>
    <dbReference type="NCBI Taxonomy" id="3142973"/>
    <lineage>
        <taxon>Bacteria</taxon>
        <taxon>Pseudomonadati</taxon>
        <taxon>Pseudomonadota</taxon>
        <taxon>Gammaproteobacteria</taxon>
        <taxon>Oceanospirillales</taxon>
        <taxon>Hahellaceae</taxon>
        <taxon>Thermohahella</taxon>
    </lineage>
</organism>
<dbReference type="RefSeq" id="WP_369600392.1">
    <property type="nucleotide sequence ID" value="NZ_CP154858.1"/>
</dbReference>
<feature type="signal peptide" evidence="1">
    <location>
        <begin position="1"/>
        <end position="21"/>
    </location>
</feature>